<feature type="transmembrane region" description="Helical" evidence="6">
    <location>
        <begin position="208"/>
        <end position="228"/>
    </location>
</feature>
<feature type="transmembrane region" description="Helical" evidence="6">
    <location>
        <begin position="93"/>
        <end position="112"/>
    </location>
</feature>
<keyword evidence="8" id="KW-1185">Reference proteome</keyword>
<sequence length="239" mass="25662">MSDAGEKQVDVSAIAANNNHYDTDHDAEKPFDAQVLSELPLDAEKTVAGRVPWSSWLIVATELCERLAFYGASLIFVPYLIRELGMDKAQATAINRGFLFFAYFTAIVGAIIADVKWGKYRTVLVFSIVYMIGLIMLSASASAASITSGFGLPGFIIATYVFMACGTGGIKANVSAFVADQVIPGFTPTKTPGVYADSRLTLEGVFRYFYWAINVGAVIGMAVSPQIARNVNSDQPGKG</sequence>
<keyword evidence="4 6" id="KW-1133">Transmembrane helix</keyword>
<keyword evidence="5 6" id="KW-0472">Membrane</keyword>
<evidence type="ECO:0000256" key="3">
    <source>
        <dbReference type="ARBA" id="ARBA00022692"/>
    </source>
</evidence>
<proteinExistence type="inferred from homology"/>
<feature type="transmembrane region" description="Helical" evidence="6">
    <location>
        <begin position="150"/>
        <end position="170"/>
    </location>
</feature>
<protein>
    <submittedName>
        <fullName evidence="7">POT family-domain-containing protein</fullName>
    </submittedName>
</protein>
<accession>A0A4P9XV23</accession>
<evidence type="ECO:0000256" key="2">
    <source>
        <dbReference type="ARBA" id="ARBA00005982"/>
    </source>
</evidence>
<dbReference type="GO" id="GO:0016020">
    <property type="term" value="C:membrane"/>
    <property type="evidence" value="ECO:0007669"/>
    <property type="project" value="UniProtKB-SubCell"/>
</dbReference>
<gene>
    <name evidence="7" type="ORF">THASP1DRAFT_22356</name>
</gene>
<dbReference type="AlphaFoldDB" id="A0A4P9XV23"/>
<dbReference type="InterPro" id="IPR000109">
    <property type="entry name" value="POT_fam"/>
</dbReference>
<organism evidence="7 8">
    <name type="scientific">Thamnocephalis sphaerospora</name>
    <dbReference type="NCBI Taxonomy" id="78915"/>
    <lineage>
        <taxon>Eukaryota</taxon>
        <taxon>Fungi</taxon>
        <taxon>Fungi incertae sedis</taxon>
        <taxon>Zoopagomycota</taxon>
        <taxon>Zoopagomycotina</taxon>
        <taxon>Zoopagomycetes</taxon>
        <taxon>Zoopagales</taxon>
        <taxon>Sigmoideomycetaceae</taxon>
        <taxon>Thamnocephalis</taxon>
    </lineage>
</organism>
<dbReference type="Pfam" id="PF00854">
    <property type="entry name" value="PTR2"/>
    <property type="match status" value="1"/>
</dbReference>
<reference evidence="8" key="1">
    <citation type="journal article" date="2018" name="Nat. Microbiol.">
        <title>Leveraging single-cell genomics to expand the fungal tree of life.</title>
        <authorList>
            <person name="Ahrendt S.R."/>
            <person name="Quandt C.A."/>
            <person name="Ciobanu D."/>
            <person name="Clum A."/>
            <person name="Salamov A."/>
            <person name="Andreopoulos B."/>
            <person name="Cheng J.F."/>
            <person name="Woyke T."/>
            <person name="Pelin A."/>
            <person name="Henrissat B."/>
            <person name="Reynolds N.K."/>
            <person name="Benny G.L."/>
            <person name="Smith M.E."/>
            <person name="James T.Y."/>
            <person name="Grigoriev I.V."/>
        </authorList>
    </citation>
    <scope>NUCLEOTIDE SEQUENCE [LARGE SCALE GENOMIC DNA]</scope>
    <source>
        <strain evidence="8">RSA 1356</strain>
    </source>
</reference>
<dbReference type="SUPFAM" id="SSF103473">
    <property type="entry name" value="MFS general substrate transporter"/>
    <property type="match status" value="1"/>
</dbReference>
<feature type="non-terminal residue" evidence="7">
    <location>
        <position position="239"/>
    </location>
</feature>
<feature type="transmembrane region" description="Helical" evidence="6">
    <location>
        <begin position="124"/>
        <end position="143"/>
    </location>
</feature>
<comment type="similarity">
    <text evidence="2">Belongs to the major facilitator superfamily. Proton-dependent oligopeptide transporter (POT/PTR) (TC 2.A.17) family.</text>
</comment>
<dbReference type="PANTHER" id="PTHR11654">
    <property type="entry name" value="OLIGOPEPTIDE TRANSPORTER-RELATED"/>
    <property type="match status" value="1"/>
</dbReference>
<evidence type="ECO:0000256" key="5">
    <source>
        <dbReference type="ARBA" id="ARBA00023136"/>
    </source>
</evidence>
<evidence type="ECO:0000256" key="1">
    <source>
        <dbReference type="ARBA" id="ARBA00004141"/>
    </source>
</evidence>
<comment type="subcellular location">
    <subcellularLocation>
        <location evidence="1">Membrane</location>
        <topology evidence="1">Multi-pass membrane protein</topology>
    </subcellularLocation>
</comment>
<evidence type="ECO:0000313" key="7">
    <source>
        <dbReference type="EMBL" id="RKP09842.1"/>
    </source>
</evidence>
<evidence type="ECO:0000256" key="6">
    <source>
        <dbReference type="SAM" id="Phobius"/>
    </source>
</evidence>
<dbReference type="OrthoDB" id="8904098at2759"/>
<dbReference type="InterPro" id="IPR036259">
    <property type="entry name" value="MFS_trans_sf"/>
</dbReference>
<name>A0A4P9XV23_9FUNG</name>
<evidence type="ECO:0000313" key="8">
    <source>
        <dbReference type="Proteomes" id="UP000271241"/>
    </source>
</evidence>
<keyword evidence="3 6" id="KW-0812">Transmembrane</keyword>
<dbReference type="EMBL" id="KZ992485">
    <property type="protein sequence ID" value="RKP09842.1"/>
    <property type="molecule type" value="Genomic_DNA"/>
</dbReference>
<evidence type="ECO:0000256" key="4">
    <source>
        <dbReference type="ARBA" id="ARBA00022989"/>
    </source>
</evidence>
<dbReference type="Proteomes" id="UP000271241">
    <property type="component" value="Unassembled WGS sequence"/>
</dbReference>
<dbReference type="Gene3D" id="1.20.1250.20">
    <property type="entry name" value="MFS general substrate transporter like domains"/>
    <property type="match status" value="1"/>
</dbReference>
<dbReference type="GO" id="GO:0022857">
    <property type="term" value="F:transmembrane transporter activity"/>
    <property type="evidence" value="ECO:0007669"/>
    <property type="project" value="InterPro"/>
</dbReference>